<organism evidence="3 4">
    <name type="scientific">Paractinoplanes tereljensis</name>
    <dbReference type="NCBI Taxonomy" id="571912"/>
    <lineage>
        <taxon>Bacteria</taxon>
        <taxon>Bacillati</taxon>
        <taxon>Actinomycetota</taxon>
        <taxon>Actinomycetes</taxon>
        <taxon>Micromonosporales</taxon>
        <taxon>Micromonosporaceae</taxon>
        <taxon>Paractinoplanes</taxon>
    </lineage>
</organism>
<keyword evidence="4" id="KW-1185">Reference proteome</keyword>
<dbReference type="PANTHER" id="PTHR48081">
    <property type="entry name" value="AB HYDROLASE SUPERFAMILY PROTEIN C4A8.06C"/>
    <property type="match status" value="1"/>
</dbReference>
<feature type="domain" description="Alpha/beta hydrolase fold-3" evidence="2">
    <location>
        <begin position="83"/>
        <end position="291"/>
    </location>
</feature>
<accession>A0A919NTM9</accession>
<dbReference type="InterPro" id="IPR050300">
    <property type="entry name" value="GDXG_lipolytic_enzyme"/>
</dbReference>
<dbReference type="EMBL" id="BOMY01000042">
    <property type="protein sequence ID" value="GIF23801.1"/>
    <property type="molecule type" value="Genomic_DNA"/>
</dbReference>
<comment type="caution">
    <text evidence="3">The sequence shown here is derived from an EMBL/GenBank/DDBJ whole genome shotgun (WGS) entry which is preliminary data.</text>
</comment>
<sequence length="317" mass="33975">MPSSDDVFLHPAVRRLVEASAGPPYLHEIGPADGRQALLESQGPPPDDPAVTAEFRVAPVGPSGLVGYWFFKPAAATGPLAAVLYVHGGRWMIGDVQTHGRLIHDLTVLTGQALIVPEYTRTPEARYPVAVEEIYALLVWVAETAADLGVDPGRLAVAGDCAGATMAAALTLLAKRRSGPPIRAQLLYYPILDSRCELPSHREFGIGYLLTHEAVRWYWQQYSTDPRALAEPAASPLRATIDELTGLPPALIITAEADPVRDDGEAYAARLRDAGGEAVAVRYPGTVHDFVSLTALRSIPAARDAIRQGAAFLAEHL</sequence>
<gene>
    <name evidence="3" type="primary">aes_1</name>
    <name evidence="3" type="ORF">Ate02nite_65310</name>
</gene>
<evidence type="ECO:0000256" key="1">
    <source>
        <dbReference type="ARBA" id="ARBA00022801"/>
    </source>
</evidence>
<dbReference type="Gene3D" id="3.40.50.1820">
    <property type="entry name" value="alpha/beta hydrolase"/>
    <property type="match status" value="1"/>
</dbReference>
<dbReference type="AlphaFoldDB" id="A0A919NTM9"/>
<proteinExistence type="predicted"/>
<dbReference type="RefSeq" id="WP_203811696.1">
    <property type="nucleotide sequence ID" value="NZ_BOMY01000042.1"/>
</dbReference>
<evidence type="ECO:0000313" key="4">
    <source>
        <dbReference type="Proteomes" id="UP000623608"/>
    </source>
</evidence>
<dbReference type="SUPFAM" id="SSF53474">
    <property type="entry name" value="alpha/beta-Hydrolases"/>
    <property type="match status" value="1"/>
</dbReference>
<evidence type="ECO:0000313" key="3">
    <source>
        <dbReference type="EMBL" id="GIF23801.1"/>
    </source>
</evidence>
<dbReference type="InterPro" id="IPR029058">
    <property type="entry name" value="AB_hydrolase_fold"/>
</dbReference>
<evidence type="ECO:0000259" key="2">
    <source>
        <dbReference type="Pfam" id="PF07859"/>
    </source>
</evidence>
<protein>
    <submittedName>
        <fullName evidence="3">Esterase</fullName>
    </submittedName>
</protein>
<dbReference type="Pfam" id="PF07859">
    <property type="entry name" value="Abhydrolase_3"/>
    <property type="match status" value="1"/>
</dbReference>
<dbReference type="InterPro" id="IPR013094">
    <property type="entry name" value="AB_hydrolase_3"/>
</dbReference>
<name>A0A919NTM9_9ACTN</name>
<keyword evidence="1" id="KW-0378">Hydrolase</keyword>
<dbReference type="PANTHER" id="PTHR48081:SF8">
    <property type="entry name" value="ALPHA_BETA HYDROLASE FOLD-3 DOMAIN-CONTAINING PROTEIN-RELATED"/>
    <property type="match status" value="1"/>
</dbReference>
<dbReference type="GO" id="GO:0016787">
    <property type="term" value="F:hydrolase activity"/>
    <property type="evidence" value="ECO:0007669"/>
    <property type="project" value="UniProtKB-KW"/>
</dbReference>
<reference evidence="3" key="1">
    <citation type="submission" date="2021-01" db="EMBL/GenBank/DDBJ databases">
        <title>Whole genome shotgun sequence of Actinoplanes tereljensis NBRC 105297.</title>
        <authorList>
            <person name="Komaki H."/>
            <person name="Tamura T."/>
        </authorList>
    </citation>
    <scope>NUCLEOTIDE SEQUENCE</scope>
    <source>
        <strain evidence="3">NBRC 105297</strain>
    </source>
</reference>
<dbReference type="Proteomes" id="UP000623608">
    <property type="component" value="Unassembled WGS sequence"/>
</dbReference>